<organism evidence="1">
    <name type="scientific">Bradyrhizobium diazoefficiens</name>
    <dbReference type="NCBI Taxonomy" id="1355477"/>
    <lineage>
        <taxon>Bacteria</taxon>
        <taxon>Pseudomonadati</taxon>
        <taxon>Pseudomonadota</taxon>
        <taxon>Alphaproteobacteria</taxon>
        <taxon>Hyphomicrobiales</taxon>
        <taxon>Nitrobacteraceae</taxon>
        <taxon>Bradyrhizobium</taxon>
    </lineage>
</organism>
<sequence>MATALYERMLAFDHGDAERAELMRKVWSGHPWMVNAYTGGLSSGRDREYAILTWCIDQIGEQASPIHGKPGLWYRGSATINGWTWMGFTNEADMNRFIEQWPAPPGIIEQ</sequence>
<dbReference type="RefSeq" id="WP_182871720.1">
    <property type="nucleotide sequence ID" value="NZ_AP022641.1"/>
</dbReference>
<proteinExistence type="predicted"/>
<name>A0A809YIH7_9BRAD</name>
<protein>
    <submittedName>
        <fullName evidence="1">Uncharacterized protein</fullName>
    </submittedName>
</protein>
<reference evidence="1" key="1">
    <citation type="submission" date="2020-05" db="EMBL/GenBank/DDBJ databases">
        <title>Complete genome sequence of Bradyrhizobium diazoefficiens XF3 isolated from soybean nodule.</title>
        <authorList>
            <person name="Noda R."/>
            <person name="Kakizaki K."/>
            <person name="Minamisawa K."/>
        </authorList>
    </citation>
    <scope>NUCLEOTIDE SEQUENCE</scope>
    <source>
        <strain evidence="1">XF3</strain>
    </source>
</reference>
<dbReference type="AlphaFoldDB" id="A0A809YIH7"/>
<evidence type="ECO:0000313" key="1">
    <source>
        <dbReference type="EMBL" id="BCE39597.1"/>
    </source>
</evidence>
<gene>
    <name evidence="1" type="ORF">XF3B_46280</name>
</gene>
<accession>A0A809YIH7</accession>
<dbReference type="EMBL" id="AP023093">
    <property type="protein sequence ID" value="BCE39597.1"/>
    <property type="molecule type" value="Genomic_DNA"/>
</dbReference>